<feature type="domain" description="HotDog ACOT-type" evidence="4">
    <location>
        <begin position="5"/>
        <end position="117"/>
    </location>
</feature>
<dbReference type="EMBL" id="LMTR01000091">
    <property type="protein sequence ID" value="KWT64539.1"/>
    <property type="molecule type" value="Genomic_DNA"/>
</dbReference>
<accession>A0A109B9G9</accession>
<dbReference type="EC" id="3.1.2.20" evidence="5"/>
<dbReference type="CDD" id="cd03442">
    <property type="entry name" value="BFIT_BACH"/>
    <property type="match status" value="1"/>
</dbReference>
<dbReference type="PANTHER" id="PTHR11049:SF24">
    <property type="entry name" value="CYTOSOLIC ACYL COENZYME A THIOESTER HYDROLASE"/>
    <property type="match status" value="1"/>
</dbReference>
<evidence type="ECO:0000259" key="4">
    <source>
        <dbReference type="PROSITE" id="PS51770"/>
    </source>
</evidence>
<evidence type="ECO:0000256" key="1">
    <source>
        <dbReference type="ARBA" id="ARBA00010458"/>
    </source>
</evidence>
<keyword evidence="2 3" id="KW-0378">Hydrolase</keyword>
<dbReference type="Pfam" id="PF03061">
    <property type="entry name" value="4HBT"/>
    <property type="match status" value="1"/>
</dbReference>
<evidence type="ECO:0000313" key="5">
    <source>
        <dbReference type="EMBL" id="KWT64539.1"/>
    </source>
</evidence>
<dbReference type="GO" id="GO:0009062">
    <property type="term" value="P:fatty acid catabolic process"/>
    <property type="evidence" value="ECO:0007669"/>
    <property type="project" value="TreeGrafter"/>
</dbReference>
<dbReference type="SUPFAM" id="SSF54637">
    <property type="entry name" value="Thioesterase/thiol ester dehydrase-isomerase"/>
    <property type="match status" value="1"/>
</dbReference>
<dbReference type="PANTHER" id="PTHR11049">
    <property type="entry name" value="ACYL COENZYME A THIOESTER HYDROLASE"/>
    <property type="match status" value="1"/>
</dbReference>
<keyword evidence="6" id="KW-1185">Reference proteome</keyword>
<organism evidence="5 6">
    <name type="scientific">Hyphomicrobium sulfonivorans</name>
    <dbReference type="NCBI Taxonomy" id="121290"/>
    <lineage>
        <taxon>Bacteria</taxon>
        <taxon>Pseudomonadati</taxon>
        <taxon>Pseudomonadota</taxon>
        <taxon>Alphaproteobacteria</taxon>
        <taxon>Hyphomicrobiales</taxon>
        <taxon>Hyphomicrobiaceae</taxon>
        <taxon>Hyphomicrobium</taxon>
    </lineage>
</organism>
<protein>
    <submittedName>
        <fullName evidence="5">Acyl-CoA hydrolase</fullName>
        <ecNumber evidence="5">3.1.2.20</ecNumber>
    </submittedName>
</protein>
<name>A0A109B9G9_HYPSL</name>
<evidence type="ECO:0000313" key="6">
    <source>
        <dbReference type="Proteomes" id="UP000059074"/>
    </source>
</evidence>
<dbReference type="GO" id="GO:0005829">
    <property type="term" value="C:cytosol"/>
    <property type="evidence" value="ECO:0007669"/>
    <property type="project" value="TreeGrafter"/>
</dbReference>
<gene>
    <name evidence="5" type="ORF">APY04_3207</name>
</gene>
<dbReference type="STRING" id="121290.APY04_3207"/>
<dbReference type="GO" id="GO:0006637">
    <property type="term" value="P:acyl-CoA metabolic process"/>
    <property type="evidence" value="ECO:0007669"/>
    <property type="project" value="TreeGrafter"/>
</dbReference>
<comment type="similarity">
    <text evidence="1">Belongs to the acyl coenzyme A hydrolase family.</text>
</comment>
<dbReference type="GO" id="GO:0052816">
    <property type="term" value="F:long-chain fatty acyl-CoA hydrolase activity"/>
    <property type="evidence" value="ECO:0007669"/>
    <property type="project" value="TreeGrafter"/>
</dbReference>
<dbReference type="OrthoDB" id="9801856at2"/>
<dbReference type="Gene3D" id="3.10.129.10">
    <property type="entry name" value="Hotdog Thioesterase"/>
    <property type="match status" value="1"/>
</dbReference>
<dbReference type="InterPro" id="IPR033120">
    <property type="entry name" value="HOTDOG_ACOT"/>
</dbReference>
<comment type="caution">
    <text evidence="5">The sequence shown here is derived from an EMBL/GenBank/DDBJ whole genome shotgun (WGS) entry which is preliminary data.</text>
</comment>
<dbReference type="AlphaFoldDB" id="A0A109B9G9"/>
<dbReference type="PATRIC" id="fig|121290.4.peg.2045"/>
<reference evidence="5 6" key="1">
    <citation type="submission" date="2015-10" db="EMBL/GenBank/DDBJ databases">
        <title>Transcriptomic analysis of a linuron degrading triple-species bacterial consortium.</title>
        <authorList>
            <person name="Albers P."/>
        </authorList>
    </citation>
    <scope>NUCLEOTIDE SEQUENCE [LARGE SCALE GENOMIC DNA]</scope>
    <source>
        <strain evidence="5 6">WDL6</strain>
    </source>
</reference>
<dbReference type="InterPro" id="IPR006683">
    <property type="entry name" value="Thioestr_dom"/>
</dbReference>
<dbReference type="InterPro" id="IPR040170">
    <property type="entry name" value="Cytosol_ACT"/>
</dbReference>
<dbReference type="Proteomes" id="UP000059074">
    <property type="component" value="Unassembled WGS sequence"/>
</dbReference>
<sequence>MNAADPNETRFTEIIFPAQANHYGTLFGGTALNLMGKAAVIAAARRAGANVVMAAADHVDFYKPVAVGQLVELCARVERIGRTSMTVSVDVIAEHIKGGERQLAMRGKFEMVSVDDDGRPIPVNRMAPEPA</sequence>
<proteinExistence type="inferred from homology"/>
<evidence type="ECO:0000256" key="3">
    <source>
        <dbReference type="PROSITE-ProRule" id="PRU01106"/>
    </source>
</evidence>
<dbReference type="RefSeq" id="WP_068464485.1">
    <property type="nucleotide sequence ID" value="NZ_LMTR01000091.1"/>
</dbReference>
<dbReference type="PROSITE" id="PS51770">
    <property type="entry name" value="HOTDOG_ACOT"/>
    <property type="match status" value="1"/>
</dbReference>
<dbReference type="InterPro" id="IPR029069">
    <property type="entry name" value="HotDog_dom_sf"/>
</dbReference>
<evidence type="ECO:0000256" key="2">
    <source>
        <dbReference type="ARBA" id="ARBA00022801"/>
    </source>
</evidence>